<evidence type="ECO:0000256" key="1">
    <source>
        <dbReference type="ARBA" id="ARBA00023015"/>
    </source>
</evidence>
<organism evidence="5 6">
    <name type="scientific">Herbaspirillum lusitanum</name>
    <dbReference type="NCBI Taxonomy" id="213312"/>
    <lineage>
        <taxon>Bacteria</taxon>
        <taxon>Pseudomonadati</taxon>
        <taxon>Pseudomonadota</taxon>
        <taxon>Betaproteobacteria</taxon>
        <taxon>Burkholderiales</taxon>
        <taxon>Oxalobacteraceae</taxon>
        <taxon>Herbaspirillum</taxon>
    </lineage>
</organism>
<dbReference type="InterPro" id="IPR002577">
    <property type="entry name" value="HTH_HxlR"/>
</dbReference>
<protein>
    <submittedName>
        <fullName evidence="5">Helix-turn-helix domain-containing protein</fullName>
    </submittedName>
</protein>
<dbReference type="EMBL" id="JAQQFM010000008">
    <property type="protein sequence ID" value="MFL9926225.1"/>
    <property type="molecule type" value="Genomic_DNA"/>
</dbReference>
<dbReference type="PROSITE" id="PS51118">
    <property type="entry name" value="HTH_HXLR"/>
    <property type="match status" value="1"/>
</dbReference>
<evidence type="ECO:0000313" key="6">
    <source>
        <dbReference type="Proteomes" id="UP001629246"/>
    </source>
</evidence>
<reference evidence="5 6" key="1">
    <citation type="journal article" date="2024" name="Chem. Sci.">
        <title>Discovery of megapolipeptins by genome mining of a Burkholderiales bacteria collection.</title>
        <authorList>
            <person name="Paulo B.S."/>
            <person name="Recchia M.J.J."/>
            <person name="Lee S."/>
            <person name="Fergusson C.H."/>
            <person name="Romanowski S.B."/>
            <person name="Hernandez A."/>
            <person name="Krull N."/>
            <person name="Liu D.Y."/>
            <person name="Cavanagh H."/>
            <person name="Bos A."/>
            <person name="Gray C.A."/>
            <person name="Murphy B.T."/>
            <person name="Linington R.G."/>
            <person name="Eustaquio A.S."/>
        </authorList>
    </citation>
    <scope>NUCLEOTIDE SEQUENCE [LARGE SCALE GENOMIC DNA]</scope>
    <source>
        <strain evidence="5 6">RL21-008-BIB-A</strain>
    </source>
</reference>
<keyword evidence="6" id="KW-1185">Reference proteome</keyword>
<gene>
    <name evidence="5" type="ORF">PQR62_18250</name>
</gene>
<dbReference type="RefSeq" id="WP_408159438.1">
    <property type="nucleotide sequence ID" value="NZ_JAQQFM010000008.1"/>
</dbReference>
<evidence type="ECO:0000313" key="5">
    <source>
        <dbReference type="EMBL" id="MFL9926225.1"/>
    </source>
</evidence>
<dbReference type="Proteomes" id="UP001629246">
    <property type="component" value="Unassembled WGS sequence"/>
</dbReference>
<comment type="caution">
    <text evidence="5">The sequence shown here is derived from an EMBL/GenBank/DDBJ whole genome shotgun (WGS) entry which is preliminary data.</text>
</comment>
<dbReference type="InterPro" id="IPR036390">
    <property type="entry name" value="WH_DNA-bd_sf"/>
</dbReference>
<dbReference type="PANTHER" id="PTHR33204">
    <property type="entry name" value="TRANSCRIPTIONAL REGULATOR, MARR FAMILY"/>
    <property type="match status" value="1"/>
</dbReference>
<evidence type="ECO:0000256" key="2">
    <source>
        <dbReference type="ARBA" id="ARBA00023125"/>
    </source>
</evidence>
<dbReference type="Gene3D" id="1.10.10.10">
    <property type="entry name" value="Winged helix-like DNA-binding domain superfamily/Winged helix DNA-binding domain"/>
    <property type="match status" value="1"/>
</dbReference>
<keyword evidence="1" id="KW-0805">Transcription regulation</keyword>
<accession>A0ABW9AE99</accession>
<dbReference type="SUPFAM" id="SSF46785">
    <property type="entry name" value="Winged helix' DNA-binding domain"/>
    <property type="match status" value="1"/>
</dbReference>
<keyword evidence="2" id="KW-0238">DNA-binding</keyword>
<evidence type="ECO:0000259" key="4">
    <source>
        <dbReference type="PROSITE" id="PS51118"/>
    </source>
</evidence>
<keyword evidence="3" id="KW-0804">Transcription</keyword>
<dbReference type="InterPro" id="IPR036388">
    <property type="entry name" value="WH-like_DNA-bd_sf"/>
</dbReference>
<feature type="domain" description="HTH hxlR-type" evidence="4">
    <location>
        <begin position="11"/>
        <end position="108"/>
    </location>
</feature>
<evidence type="ECO:0000256" key="3">
    <source>
        <dbReference type="ARBA" id="ARBA00023163"/>
    </source>
</evidence>
<proteinExistence type="predicted"/>
<name>A0ABW9AE99_9BURK</name>
<dbReference type="Pfam" id="PF01638">
    <property type="entry name" value="HxlR"/>
    <property type="match status" value="1"/>
</dbReference>
<dbReference type="PANTHER" id="PTHR33204:SF17">
    <property type="entry name" value="TRANSCRIPTIONAL REGULATORY PROTEIN"/>
    <property type="match status" value="1"/>
</dbReference>
<sequence length="225" mass="24722">MERKSFGNMQCPIARTLERVGEWWSILILRDAFHGLTRFDQFQKSLDIAPNMLTRRLHSLVDAGLLERRQYTDRPPRFEYVLTDLGRDFRFVLLSLNAWGNKHFAPEGASVLLVDSETGAPADLMLVDRNSGKEVIPGAFKIVAGPQAEEGVLRRLSFASRKAANEGAVDYDGELDEDAIAAISKPAKTGSKKGAVKSAAKAAAKTLKLAEPDLKAKRKAASKQA</sequence>